<evidence type="ECO:0000256" key="3">
    <source>
        <dbReference type="ARBA" id="ARBA00022793"/>
    </source>
</evidence>
<dbReference type="InterPro" id="IPR002129">
    <property type="entry name" value="PyrdxlP-dep_de-COase"/>
</dbReference>
<name>F2R8L0_STRVP</name>
<feature type="modified residue" description="N6-(pyridoxal phosphate)lysine" evidence="6">
    <location>
        <position position="290"/>
    </location>
</feature>
<dbReference type="KEGG" id="sve:SVEN_0641"/>
<keyword evidence="9" id="KW-1185">Reference proteome</keyword>
<comment type="similarity">
    <text evidence="2 7">Belongs to the group II decarboxylase family.</text>
</comment>
<dbReference type="PANTHER" id="PTHR11999:SF70">
    <property type="entry name" value="MIP05841P"/>
    <property type="match status" value="1"/>
</dbReference>
<dbReference type="GO" id="GO:0004058">
    <property type="term" value="F:aromatic-L-amino-acid decarboxylase activity"/>
    <property type="evidence" value="ECO:0007669"/>
    <property type="project" value="UniProtKB-EC"/>
</dbReference>
<evidence type="ECO:0000256" key="5">
    <source>
        <dbReference type="ARBA" id="ARBA00023239"/>
    </source>
</evidence>
<reference evidence="8 9" key="1">
    <citation type="journal article" date="2011" name="BMC Genomics">
        <title>Genome-wide analysis of the role of GlnR in Streptomyces venezuelae provides new insights into global nitrogen regulation in actinomycetes.</title>
        <authorList>
            <person name="Pullan S.T."/>
            <person name="Bibb M.J."/>
            <person name="Merrick M."/>
        </authorList>
    </citation>
    <scope>NUCLEOTIDE SEQUENCE [LARGE SCALE GENOMIC DNA]</scope>
    <source>
        <strain evidence="9">ATCC 10712 / CBS 650.69 / DSM 40230 / JCM 4526 / NBRC 13096 / PD 04745</strain>
    </source>
</reference>
<evidence type="ECO:0000256" key="6">
    <source>
        <dbReference type="PIRSR" id="PIRSR602129-50"/>
    </source>
</evidence>
<protein>
    <submittedName>
        <fullName evidence="8">Aromatic-L-amino-acid decarboxylase</fullName>
        <ecNumber evidence="8">4.1.1.28</ecNumber>
    </submittedName>
</protein>
<evidence type="ECO:0000313" key="9">
    <source>
        <dbReference type="Proteomes" id="UP000006854"/>
    </source>
</evidence>
<dbReference type="InterPro" id="IPR010977">
    <property type="entry name" value="Aromatic_deC"/>
</dbReference>
<dbReference type="AlphaFoldDB" id="F2R8L0"/>
<evidence type="ECO:0000313" key="8">
    <source>
        <dbReference type="EMBL" id="CCA53928.1"/>
    </source>
</evidence>
<keyword evidence="3" id="KW-0210">Decarboxylase</keyword>
<dbReference type="Pfam" id="PF00282">
    <property type="entry name" value="Pyridoxal_deC"/>
    <property type="match status" value="1"/>
</dbReference>
<evidence type="ECO:0000256" key="2">
    <source>
        <dbReference type="ARBA" id="ARBA00009533"/>
    </source>
</evidence>
<keyword evidence="5 7" id="KW-0456">Lyase</keyword>
<gene>
    <name evidence="8" type="ordered locus">SVEN_0641</name>
</gene>
<evidence type="ECO:0000256" key="1">
    <source>
        <dbReference type="ARBA" id="ARBA00001933"/>
    </source>
</evidence>
<organism evidence="8 9">
    <name type="scientific">Streptomyces venezuelae (strain ATCC 10712 / CBS 650.69 / DSM 40230 / JCM 4526 / NBRC 13096 / PD 04745)</name>
    <dbReference type="NCBI Taxonomy" id="953739"/>
    <lineage>
        <taxon>Bacteria</taxon>
        <taxon>Bacillati</taxon>
        <taxon>Actinomycetota</taxon>
        <taxon>Actinomycetes</taxon>
        <taxon>Kitasatosporales</taxon>
        <taxon>Streptomycetaceae</taxon>
        <taxon>Streptomyces</taxon>
    </lineage>
</organism>
<dbReference type="Proteomes" id="UP000006854">
    <property type="component" value="Chromosome"/>
</dbReference>
<accession>F2R8L0</accession>
<comment type="cofactor">
    <cofactor evidence="1 6 7">
        <name>pyridoxal 5'-phosphate</name>
        <dbReference type="ChEBI" id="CHEBI:597326"/>
    </cofactor>
</comment>
<dbReference type="HOGENOM" id="CLU_011856_0_4_11"/>
<dbReference type="EMBL" id="FR845719">
    <property type="protein sequence ID" value="CCA53928.1"/>
    <property type="molecule type" value="Genomic_DNA"/>
</dbReference>
<dbReference type="eggNOG" id="COG0076">
    <property type="taxonomic scope" value="Bacteria"/>
</dbReference>
<dbReference type="Gene3D" id="3.40.640.10">
    <property type="entry name" value="Type I PLP-dependent aspartate aminotransferase-like (Major domain)"/>
    <property type="match status" value="1"/>
</dbReference>
<dbReference type="InterPro" id="IPR015422">
    <property type="entry name" value="PyrdxlP-dep_Trfase_small"/>
</dbReference>
<evidence type="ECO:0000256" key="4">
    <source>
        <dbReference type="ARBA" id="ARBA00022898"/>
    </source>
</evidence>
<dbReference type="EC" id="4.1.1.28" evidence="8"/>
<dbReference type="InterPro" id="IPR015424">
    <property type="entry name" value="PyrdxlP-dep_Trfase"/>
</dbReference>
<dbReference type="PATRIC" id="fig|953739.5.peg.2688"/>
<dbReference type="InterPro" id="IPR015421">
    <property type="entry name" value="PyrdxlP-dep_Trfase_major"/>
</dbReference>
<evidence type="ECO:0000256" key="7">
    <source>
        <dbReference type="RuleBase" id="RU000382"/>
    </source>
</evidence>
<sequence length="455" mass="47603">MDAREAALRQAYDHAVRWLASLPDRRIPARATVDEIVGALGAELPAGPGTPADVVDLLATACEPGLTAFPSGRFYGFVVGGTEPAALAADWLVSAWDQNCVMRTVSPAYTAAEEIAGGWVLDLLGLPGESSVGFTTGATMANFTCLAAARDTVLRRAGWNAARDGLTGGPRVRVLAGESRHMAIDLALRYLGLGRPEPVAADDQGRIRPEALRSALAGGEPGPTIVVLQAGDIHSGAFDPFTASIRAARGAGAWVHVDGAFGLWAAASARHAHLTAGCAAADSWATDAHKTLNVPYDCGLAIVRDGSALSAAMGQRGDYLIQHEHGDPIDKVPELSRRGRAFTVWAALRSLGRSGVSDLVERLCRHASAFAAGIAAIEGATVLNEVTFTQVCAAFGTDAGTDRVLTRLLDDGTAWISGSTWHGRRVMRISVSNWSTTDTDVARTLDTIRHAATGA</sequence>
<dbReference type="RefSeq" id="WP_015031847.1">
    <property type="nucleotide sequence ID" value="NC_018750.1"/>
</dbReference>
<dbReference type="GO" id="GO:0019752">
    <property type="term" value="P:carboxylic acid metabolic process"/>
    <property type="evidence" value="ECO:0007669"/>
    <property type="project" value="InterPro"/>
</dbReference>
<dbReference type="PANTHER" id="PTHR11999">
    <property type="entry name" value="GROUP II PYRIDOXAL-5-PHOSPHATE DECARBOXYLASE"/>
    <property type="match status" value="1"/>
</dbReference>
<dbReference type="OrthoDB" id="3335676at2"/>
<proteinExistence type="inferred from homology"/>
<keyword evidence="4 6" id="KW-0663">Pyridoxal phosphate</keyword>
<dbReference type="SUPFAM" id="SSF53383">
    <property type="entry name" value="PLP-dependent transferases"/>
    <property type="match status" value="1"/>
</dbReference>
<dbReference type="STRING" id="953739.SVEN_0641"/>
<dbReference type="Gene3D" id="3.90.1150.10">
    <property type="entry name" value="Aspartate Aminotransferase, domain 1"/>
    <property type="match status" value="1"/>
</dbReference>
<dbReference type="GO" id="GO:0030170">
    <property type="term" value="F:pyridoxal phosphate binding"/>
    <property type="evidence" value="ECO:0007669"/>
    <property type="project" value="InterPro"/>
</dbReference>
<dbReference type="GeneID" id="51861230"/>